<keyword evidence="5" id="KW-1185">Reference proteome</keyword>
<evidence type="ECO:0000259" key="2">
    <source>
        <dbReference type="Pfam" id="PF08044"/>
    </source>
</evidence>
<dbReference type="InterPro" id="IPR012551">
    <property type="entry name" value="DUF1707_SHOCT-like"/>
</dbReference>
<dbReference type="RefSeq" id="WP_344641508.1">
    <property type="nucleotide sequence ID" value="NZ_BAAATR010000099.1"/>
</dbReference>
<dbReference type="Pfam" id="PF08044">
    <property type="entry name" value="DUF1707"/>
    <property type="match status" value="1"/>
</dbReference>
<feature type="region of interest" description="Disordered" evidence="1">
    <location>
        <begin position="1"/>
        <end position="33"/>
    </location>
</feature>
<feature type="domain" description="DUF1707" evidence="2">
    <location>
        <begin position="26"/>
        <end position="78"/>
    </location>
</feature>
<dbReference type="PANTHER" id="PTHR40763:SF4">
    <property type="entry name" value="DUF1707 DOMAIN-CONTAINING PROTEIN"/>
    <property type="match status" value="1"/>
</dbReference>
<dbReference type="Proteomes" id="UP001500305">
    <property type="component" value="Unassembled WGS sequence"/>
</dbReference>
<reference evidence="5" key="1">
    <citation type="journal article" date="2019" name="Int. J. Syst. Evol. Microbiol.">
        <title>The Global Catalogue of Microorganisms (GCM) 10K type strain sequencing project: providing services to taxonomists for standard genome sequencing and annotation.</title>
        <authorList>
            <consortium name="The Broad Institute Genomics Platform"/>
            <consortium name="The Broad Institute Genome Sequencing Center for Infectious Disease"/>
            <person name="Wu L."/>
            <person name="Ma J."/>
        </authorList>
    </citation>
    <scope>NUCLEOTIDE SEQUENCE [LARGE SCALE GENOMIC DNA]</scope>
    <source>
        <strain evidence="5">JCM 7356</strain>
    </source>
</reference>
<evidence type="ECO:0000259" key="3">
    <source>
        <dbReference type="Pfam" id="PF09922"/>
    </source>
</evidence>
<proteinExistence type="predicted"/>
<gene>
    <name evidence="4" type="ORF">GCM10010430_80230</name>
</gene>
<name>A0ABP5RZA3_9ACTN</name>
<sequence length="213" mass="22781">MDASQPTEATPGDPGARKGIPTDSALRASDADRERAVDVLQAATADGRVSTGELEERLELVYSAKSKDELASIVKDLQPVPWSSGAPASTKAVGVLSNFVRTGRWLVGDSHRSTAVISRGVIDLREAQFTGPETTIHVNTWLGTVYVVVPEDVEVRVEGTGILGGFKQDRENADYSAAHRINITGVAACGNVHVVHQLPPAEERRLQECESSI</sequence>
<dbReference type="Pfam" id="PF09922">
    <property type="entry name" value="LiaF-like_C"/>
    <property type="match status" value="1"/>
</dbReference>
<dbReference type="PANTHER" id="PTHR40763">
    <property type="entry name" value="MEMBRANE PROTEIN-RELATED"/>
    <property type="match status" value="1"/>
</dbReference>
<protein>
    <submittedName>
        <fullName evidence="4">DUF1707 domain-containing protein</fullName>
    </submittedName>
</protein>
<accession>A0ABP5RZA3</accession>
<dbReference type="InterPro" id="IPR024425">
    <property type="entry name" value="LiaF-like_C"/>
</dbReference>
<feature type="domain" description="Cell wall-active antibiotics response LiaF-like C-terminal" evidence="3">
    <location>
        <begin position="114"/>
        <end position="173"/>
    </location>
</feature>
<comment type="caution">
    <text evidence="4">The sequence shown here is derived from an EMBL/GenBank/DDBJ whole genome shotgun (WGS) entry which is preliminary data.</text>
</comment>
<evidence type="ECO:0000313" key="5">
    <source>
        <dbReference type="Proteomes" id="UP001500305"/>
    </source>
</evidence>
<evidence type="ECO:0000256" key="1">
    <source>
        <dbReference type="SAM" id="MobiDB-lite"/>
    </source>
</evidence>
<organism evidence="4 5">
    <name type="scientific">Kitasatospora cystarginea</name>
    <dbReference type="NCBI Taxonomy" id="58350"/>
    <lineage>
        <taxon>Bacteria</taxon>
        <taxon>Bacillati</taxon>
        <taxon>Actinomycetota</taxon>
        <taxon>Actinomycetes</taxon>
        <taxon>Kitasatosporales</taxon>
        <taxon>Streptomycetaceae</taxon>
        <taxon>Kitasatospora</taxon>
    </lineage>
</organism>
<evidence type="ECO:0000313" key="4">
    <source>
        <dbReference type="EMBL" id="GAA2282342.1"/>
    </source>
</evidence>
<dbReference type="EMBL" id="BAAATR010000099">
    <property type="protein sequence ID" value="GAA2282342.1"/>
    <property type="molecule type" value="Genomic_DNA"/>
</dbReference>